<sequence length="1065" mass="117667">MATVELDPTAQTPRRRGRRQAIKLLVVANPDRSSSEEDTPVDIYFNNNSTAPSRPAAIRAPSPRRATSPPPTSYVSASESDASSRNPLNDNAESSRRQSAVQPWPERIIVSVTSDAENFVVVDVTQTNSQTIREHILSKLHIPDDLHASFAIYRTELGGLTIGGALNDNSLLIDCRHFGDDKGTLKFLAQRADAPLDSPDADIPAPLPPMPPSVSSFSPGTMGPPSSRPLVEYKRPSPPGLYRPPPLPRTPQQMTLLPALASGRYIQQQRPQPTSDALPPSLRSGPRPRAERLLTKYDRPLLSDLYRSSTSSQPIVPVTHTQPAHVPPQTKVISRDFGAAVREEDDEDESDENSGTLGQVAKQKSVLSASGAGSTAAATTVAPLVRRTATRRKGLRLSIDGSRPSNDTFMPSTLPLEVRKKTAANRVNGSGNRGEIPSRSPLLPYQNSSAPSSSSSNTHPQTEEVNEKLDQSFPNHDLGNPIINIPSGATSSVTEAPPIAGSDGPRINGPGVRQHKKSIRVVAAERKKMLDRTNAAKVQQSAVGDYATYVPNSDSATPQPDAMAPVSKTLHDRDIARPNKMSTDEMFQCLTRHGCPDLTESMNPDAYSRNYVASGGFGDIWKGQLRDGTAVAIKVWRFRALNEDPGKDIKRAMREIYNWSQLNHDNIQKLLGVVVFDERLGMVSKWMEGGNLQSYLENNPRIYRYPLVSVSCNGSWYTLTHIPMIHGDLKAINVLVSSDNKLKLTDFDYSIMAESTLQFSQTTRMGGGTPRWMAPELALDEEGNHQRNKRTDIYALGMTFLEIITGTVPYSQQCRTDISVLNVLRKKQFPRRDPSCFGPDERGDRMWALLEQCWDHDPAARPVASQVTTLLQTLVKETELSHESNNGMFNSLTPQPDTIIHPNKMSTDEMFQCLTRHGCPDLAKSMNPNAYSRGYIASGGSGDIWKGELRDKTAVAIKVWRCGVINEDLGKDSKRAMREIYNWSQLNHDNIQKLLGVVVFDGRLGMVSKWMENGNLRQYLERNPHVDRYPLCMQVVQGMEYLHHRNMIHGDLKAVGALPLARSIH</sequence>
<feature type="domain" description="Protein kinase" evidence="2">
    <location>
        <begin position="930"/>
        <end position="1065"/>
    </location>
</feature>
<comment type="caution">
    <text evidence="3">The sequence shown here is derived from an EMBL/GenBank/DDBJ whole genome shotgun (WGS) entry which is preliminary data.</text>
</comment>
<evidence type="ECO:0000259" key="2">
    <source>
        <dbReference type="PROSITE" id="PS50011"/>
    </source>
</evidence>
<dbReference type="PROSITE" id="PS50011">
    <property type="entry name" value="PROTEIN_KINASE_DOM"/>
    <property type="match status" value="2"/>
</dbReference>
<accession>A0A074SKR4</accession>
<feature type="region of interest" description="Disordered" evidence="1">
    <location>
        <begin position="393"/>
        <end position="517"/>
    </location>
</feature>
<feature type="region of interest" description="Disordered" evidence="1">
    <location>
        <begin position="340"/>
        <end position="379"/>
    </location>
</feature>
<dbReference type="Proteomes" id="UP000027456">
    <property type="component" value="Unassembled WGS sequence"/>
</dbReference>
<dbReference type="GO" id="GO:0005524">
    <property type="term" value="F:ATP binding"/>
    <property type="evidence" value="ECO:0007669"/>
    <property type="project" value="InterPro"/>
</dbReference>
<keyword evidence="3" id="KW-0808">Transferase</keyword>
<feature type="domain" description="Protein kinase" evidence="2">
    <location>
        <begin position="606"/>
        <end position="875"/>
    </location>
</feature>
<evidence type="ECO:0000313" key="4">
    <source>
        <dbReference type="Proteomes" id="UP000027456"/>
    </source>
</evidence>
<dbReference type="Gene3D" id="1.10.510.10">
    <property type="entry name" value="Transferase(Phosphotransferase) domain 1"/>
    <property type="match status" value="2"/>
</dbReference>
<dbReference type="AlphaFoldDB" id="A0A074SKR4"/>
<feature type="compositionally biased region" description="Acidic residues" evidence="1">
    <location>
        <begin position="343"/>
        <end position="352"/>
    </location>
</feature>
<feature type="compositionally biased region" description="Low complexity" evidence="1">
    <location>
        <begin position="368"/>
        <end position="379"/>
    </location>
</feature>
<keyword evidence="4" id="KW-1185">Reference proteome</keyword>
<dbReference type="SMART" id="SM00220">
    <property type="entry name" value="S_TKc"/>
    <property type="match status" value="1"/>
</dbReference>
<dbReference type="Pfam" id="PF07714">
    <property type="entry name" value="PK_Tyr_Ser-Thr"/>
    <property type="match status" value="2"/>
</dbReference>
<proteinExistence type="predicted"/>
<feature type="compositionally biased region" description="Polar residues" evidence="1">
    <location>
        <begin position="85"/>
        <end position="101"/>
    </location>
</feature>
<feature type="region of interest" description="Disordered" evidence="1">
    <location>
        <begin position="267"/>
        <end position="290"/>
    </location>
</feature>
<feature type="region of interest" description="Disordered" evidence="1">
    <location>
        <begin position="27"/>
        <end position="102"/>
    </location>
</feature>
<dbReference type="EMBL" id="AZST01000235">
    <property type="protein sequence ID" value="KEP50637.1"/>
    <property type="molecule type" value="Genomic_DNA"/>
</dbReference>
<dbReference type="InterPro" id="IPR001245">
    <property type="entry name" value="Ser-Thr/Tyr_kinase_cat_dom"/>
</dbReference>
<dbReference type="PANTHER" id="PTHR44329">
    <property type="entry name" value="SERINE/THREONINE-PROTEIN KINASE TNNI3K-RELATED"/>
    <property type="match status" value="1"/>
</dbReference>
<feature type="compositionally biased region" description="Basic and acidic residues" evidence="1">
    <location>
        <begin position="461"/>
        <end position="470"/>
    </location>
</feature>
<feature type="region of interest" description="Disordered" evidence="1">
    <location>
        <begin position="196"/>
        <end position="252"/>
    </location>
</feature>
<protein>
    <submittedName>
        <fullName evidence="3">Tyrosine kinase family catalytic domain protein</fullName>
    </submittedName>
</protein>
<feature type="compositionally biased region" description="Low complexity" evidence="1">
    <location>
        <begin position="278"/>
        <end position="287"/>
    </location>
</feature>
<dbReference type="HOGENOM" id="CLU_288573_0_0_1"/>
<dbReference type="OrthoDB" id="339325at2759"/>
<dbReference type="STRING" id="1423351.A0A074SKR4"/>
<evidence type="ECO:0000313" key="3">
    <source>
        <dbReference type="EMBL" id="KEP50637.1"/>
    </source>
</evidence>
<feature type="compositionally biased region" description="Pro residues" evidence="1">
    <location>
        <begin position="236"/>
        <end position="249"/>
    </location>
</feature>
<keyword evidence="3" id="KW-0418">Kinase</keyword>
<dbReference type="PANTHER" id="PTHR44329:SF214">
    <property type="entry name" value="PROTEIN KINASE DOMAIN-CONTAINING PROTEIN"/>
    <property type="match status" value="1"/>
</dbReference>
<dbReference type="InterPro" id="IPR011009">
    <property type="entry name" value="Kinase-like_dom_sf"/>
</dbReference>
<dbReference type="SUPFAM" id="SSF56112">
    <property type="entry name" value="Protein kinase-like (PK-like)"/>
    <property type="match status" value="2"/>
</dbReference>
<reference evidence="3 4" key="1">
    <citation type="submission" date="2013-12" db="EMBL/GenBank/DDBJ databases">
        <authorList>
            <person name="Cubeta M."/>
            <person name="Pakala S."/>
            <person name="Fedorova N."/>
            <person name="Thomas E."/>
            <person name="Dean R."/>
            <person name="Jabaji S."/>
            <person name="Neate S."/>
            <person name="Toda T."/>
            <person name="Tavantzis S."/>
            <person name="Vilgalys R."/>
            <person name="Bharathan N."/>
            <person name="Pakala S."/>
            <person name="Losada L.S."/>
            <person name="Zafar N."/>
            <person name="Nierman W."/>
        </authorList>
    </citation>
    <scope>NUCLEOTIDE SEQUENCE [LARGE SCALE GENOMIC DNA]</scope>
    <source>
        <strain evidence="3 4">123E</strain>
    </source>
</reference>
<name>A0A074SKR4_9AGAM</name>
<feature type="region of interest" description="Disordered" evidence="1">
    <location>
        <begin position="1"/>
        <end position="20"/>
    </location>
</feature>
<organism evidence="3 4">
    <name type="scientific">Rhizoctonia solani 123E</name>
    <dbReference type="NCBI Taxonomy" id="1423351"/>
    <lineage>
        <taxon>Eukaryota</taxon>
        <taxon>Fungi</taxon>
        <taxon>Dikarya</taxon>
        <taxon>Basidiomycota</taxon>
        <taxon>Agaricomycotina</taxon>
        <taxon>Agaricomycetes</taxon>
        <taxon>Cantharellales</taxon>
        <taxon>Ceratobasidiaceae</taxon>
        <taxon>Rhizoctonia</taxon>
    </lineage>
</organism>
<dbReference type="InterPro" id="IPR000719">
    <property type="entry name" value="Prot_kinase_dom"/>
</dbReference>
<dbReference type="InterPro" id="IPR051681">
    <property type="entry name" value="Ser/Thr_Kinases-Pseudokinases"/>
</dbReference>
<evidence type="ECO:0000256" key="1">
    <source>
        <dbReference type="SAM" id="MobiDB-lite"/>
    </source>
</evidence>
<dbReference type="PROSITE" id="PS00108">
    <property type="entry name" value="PROTEIN_KINASE_ST"/>
    <property type="match status" value="1"/>
</dbReference>
<dbReference type="InterPro" id="IPR008271">
    <property type="entry name" value="Ser/Thr_kinase_AS"/>
</dbReference>
<feature type="compositionally biased region" description="Low complexity" evidence="1">
    <location>
        <begin position="49"/>
        <end position="84"/>
    </location>
</feature>
<dbReference type="GO" id="GO:0004674">
    <property type="term" value="F:protein serine/threonine kinase activity"/>
    <property type="evidence" value="ECO:0007669"/>
    <property type="project" value="TreeGrafter"/>
</dbReference>
<gene>
    <name evidence="3" type="ORF">V565_076290</name>
</gene>